<dbReference type="InterPro" id="IPR030678">
    <property type="entry name" value="Peptide/Ni-bd"/>
</dbReference>
<feature type="signal peptide" evidence="1">
    <location>
        <begin position="1"/>
        <end position="28"/>
    </location>
</feature>
<dbReference type="PANTHER" id="PTHR30290:SF83">
    <property type="entry name" value="ABC TRANSPORTER SUBSTRATE-BINDING PROTEIN"/>
    <property type="match status" value="1"/>
</dbReference>
<gene>
    <name evidence="3" type="ORF">SAMN05444365_102234</name>
</gene>
<dbReference type="PROSITE" id="PS51257">
    <property type="entry name" value="PROKAR_LIPOPROTEIN"/>
    <property type="match status" value="1"/>
</dbReference>
<proteinExistence type="predicted"/>
<dbReference type="OrthoDB" id="9046151at2"/>
<dbReference type="SUPFAM" id="SSF53850">
    <property type="entry name" value="Periplasmic binding protein-like II"/>
    <property type="match status" value="1"/>
</dbReference>
<feature type="chain" id="PRO_5017312797" evidence="1">
    <location>
        <begin position="29"/>
        <end position="521"/>
    </location>
</feature>
<evidence type="ECO:0000313" key="4">
    <source>
        <dbReference type="Proteomes" id="UP000242415"/>
    </source>
</evidence>
<dbReference type="CDD" id="cd08490">
    <property type="entry name" value="PBP2_NikA_DppA_OppA_like_3"/>
    <property type="match status" value="1"/>
</dbReference>
<dbReference type="PIRSF" id="PIRSF002741">
    <property type="entry name" value="MppA"/>
    <property type="match status" value="1"/>
</dbReference>
<feature type="domain" description="Solute-binding protein family 5" evidence="2">
    <location>
        <begin position="79"/>
        <end position="436"/>
    </location>
</feature>
<dbReference type="RefSeq" id="WP_091553192.1">
    <property type="nucleotide sequence ID" value="NZ_FNPH01000002.1"/>
</dbReference>
<dbReference type="STRING" id="405436.SAMN05444365_102234"/>
<sequence>MVWGRPAVAGVAMVVSAVLVACSGPPGAAGGRQPRGGPNVLRVVGPFELHSLDPARSDGFFTRLRVAETLVDADGRGDLRPGLAAAWRVSDDQRAWTFSLRPDTVFHDGTKVTAETVAASLTNARGERGTPWGDAPVAAITANAGEVQVQLDRPYAPLPAVLAHAGTQVLAPASYNSDRTVKKVIGTGPYRVERIEQPSAIEVVAFEGWAGKKPDIERISYQAVGRAETRALMAESGQADVTLGIDPVSRQRVQRAAGVEIKSVTLPRTILLKVNAGHRVLGDLRVRQAVSAALDRKAMATALLRDPEMAATQFFPPSLSEWHQDSVPPLAHDPSQARELLAQAGWAPGPDGVLTRNGQRFEISLRTFPDRPELPVLATAVQAALKELGIRVNVQVGNSSEIPAGHKDGTLELGLYARNFALVPDPLVTLLNDYGPRGADWGAMGWSNAELARTLSDLADGTDAAAAAAGRQQVSGILQRELPVIPVAWYRQSAVVSDRVNGFTLDPLERSWLIDEVRWSS</sequence>
<reference evidence="4" key="1">
    <citation type="submission" date="2016-10" db="EMBL/GenBank/DDBJ databases">
        <authorList>
            <person name="Varghese N."/>
            <person name="Submissions S."/>
        </authorList>
    </citation>
    <scope>NUCLEOTIDE SEQUENCE [LARGE SCALE GENOMIC DNA]</scope>
    <source>
        <strain evidence="4">DSM 45245</strain>
    </source>
</reference>
<dbReference type="PANTHER" id="PTHR30290">
    <property type="entry name" value="PERIPLASMIC BINDING COMPONENT OF ABC TRANSPORTER"/>
    <property type="match status" value="1"/>
</dbReference>
<dbReference type="GO" id="GO:0043190">
    <property type="term" value="C:ATP-binding cassette (ABC) transporter complex"/>
    <property type="evidence" value="ECO:0007669"/>
    <property type="project" value="InterPro"/>
</dbReference>
<organism evidence="3 4">
    <name type="scientific">Micromonospora pattaloongensis</name>
    <dbReference type="NCBI Taxonomy" id="405436"/>
    <lineage>
        <taxon>Bacteria</taxon>
        <taxon>Bacillati</taxon>
        <taxon>Actinomycetota</taxon>
        <taxon>Actinomycetes</taxon>
        <taxon>Micromonosporales</taxon>
        <taxon>Micromonosporaceae</taxon>
        <taxon>Micromonospora</taxon>
    </lineage>
</organism>
<dbReference type="Gene3D" id="3.40.190.10">
    <property type="entry name" value="Periplasmic binding protein-like II"/>
    <property type="match status" value="1"/>
</dbReference>
<protein>
    <submittedName>
        <fullName evidence="3">Peptide/nickel transport system substrate-binding protein</fullName>
    </submittedName>
</protein>
<keyword evidence="4" id="KW-1185">Reference proteome</keyword>
<dbReference type="Proteomes" id="UP000242415">
    <property type="component" value="Unassembled WGS sequence"/>
</dbReference>
<dbReference type="GO" id="GO:1904680">
    <property type="term" value="F:peptide transmembrane transporter activity"/>
    <property type="evidence" value="ECO:0007669"/>
    <property type="project" value="TreeGrafter"/>
</dbReference>
<dbReference type="EMBL" id="FNPH01000002">
    <property type="protein sequence ID" value="SDY42831.1"/>
    <property type="molecule type" value="Genomic_DNA"/>
</dbReference>
<dbReference type="AlphaFoldDB" id="A0A1H3JSF9"/>
<keyword evidence="1" id="KW-0732">Signal</keyword>
<name>A0A1H3JSF9_9ACTN</name>
<dbReference type="GO" id="GO:0015833">
    <property type="term" value="P:peptide transport"/>
    <property type="evidence" value="ECO:0007669"/>
    <property type="project" value="TreeGrafter"/>
</dbReference>
<dbReference type="Gene3D" id="3.10.105.10">
    <property type="entry name" value="Dipeptide-binding Protein, Domain 3"/>
    <property type="match status" value="1"/>
</dbReference>
<dbReference type="InterPro" id="IPR039424">
    <property type="entry name" value="SBP_5"/>
</dbReference>
<evidence type="ECO:0000256" key="1">
    <source>
        <dbReference type="SAM" id="SignalP"/>
    </source>
</evidence>
<accession>A0A1H3JSF9</accession>
<dbReference type="InterPro" id="IPR000914">
    <property type="entry name" value="SBP_5_dom"/>
</dbReference>
<evidence type="ECO:0000259" key="2">
    <source>
        <dbReference type="Pfam" id="PF00496"/>
    </source>
</evidence>
<evidence type="ECO:0000313" key="3">
    <source>
        <dbReference type="EMBL" id="SDY42831.1"/>
    </source>
</evidence>
<dbReference type="GO" id="GO:0042597">
    <property type="term" value="C:periplasmic space"/>
    <property type="evidence" value="ECO:0007669"/>
    <property type="project" value="UniProtKB-ARBA"/>
</dbReference>
<dbReference type="Pfam" id="PF00496">
    <property type="entry name" value="SBP_bac_5"/>
    <property type="match status" value="1"/>
</dbReference>